<name>A0A6G1CQZ3_9ORYZ</name>
<comment type="caution">
    <text evidence="2">The sequence shown here is derived from an EMBL/GenBank/DDBJ whole genome shotgun (WGS) entry which is preliminary data.</text>
</comment>
<evidence type="ECO:0000313" key="3">
    <source>
        <dbReference type="Proteomes" id="UP000479710"/>
    </source>
</evidence>
<sequence length="86" mass="9590">MADKPEEVADDNEVDNLLGGETEEGVTMSDKEADEEEENKIKQRLRDRADKKAMDLATERKEAQNAFINKGHHSIPSNGSETTICD</sequence>
<proteinExistence type="predicted"/>
<organism evidence="2 3">
    <name type="scientific">Oryza meyeriana var. granulata</name>
    <dbReference type="NCBI Taxonomy" id="110450"/>
    <lineage>
        <taxon>Eukaryota</taxon>
        <taxon>Viridiplantae</taxon>
        <taxon>Streptophyta</taxon>
        <taxon>Embryophyta</taxon>
        <taxon>Tracheophyta</taxon>
        <taxon>Spermatophyta</taxon>
        <taxon>Magnoliopsida</taxon>
        <taxon>Liliopsida</taxon>
        <taxon>Poales</taxon>
        <taxon>Poaceae</taxon>
        <taxon>BOP clade</taxon>
        <taxon>Oryzoideae</taxon>
        <taxon>Oryzeae</taxon>
        <taxon>Oryzinae</taxon>
        <taxon>Oryza</taxon>
        <taxon>Oryza meyeriana</taxon>
    </lineage>
</organism>
<evidence type="ECO:0000313" key="2">
    <source>
        <dbReference type="EMBL" id="KAF0902481.1"/>
    </source>
</evidence>
<feature type="region of interest" description="Disordered" evidence="1">
    <location>
        <begin position="1"/>
        <end position="52"/>
    </location>
</feature>
<reference evidence="2 3" key="1">
    <citation type="submission" date="2019-11" db="EMBL/GenBank/DDBJ databases">
        <title>Whole genome sequence of Oryza granulata.</title>
        <authorList>
            <person name="Li W."/>
        </authorList>
    </citation>
    <scope>NUCLEOTIDE SEQUENCE [LARGE SCALE GENOMIC DNA]</scope>
    <source>
        <strain evidence="3">cv. Menghai</strain>
        <tissue evidence="2">Leaf</tissue>
    </source>
</reference>
<keyword evidence="3" id="KW-1185">Reference proteome</keyword>
<dbReference type="AlphaFoldDB" id="A0A6G1CQZ3"/>
<feature type="compositionally biased region" description="Polar residues" evidence="1">
    <location>
        <begin position="75"/>
        <end position="86"/>
    </location>
</feature>
<feature type="compositionally biased region" description="Basic and acidic residues" evidence="1">
    <location>
        <begin position="39"/>
        <end position="52"/>
    </location>
</feature>
<dbReference type="EMBL" id="SPHZ02000008">
    <property type="protein sequence ID" value="KAF0902481.1"/>
    <property type="molecule type" value="Genomic_DNA"/>
</dbReference>
<feature type="region of interest" description="Disordered" evidence="1">
    <location>
        <begin position="66"/>
        <end position="86"/>
    </location>
</feature>
<gene>
    <name evidence="2" type="ORF">E2562_017883</name>
</gene>
<accession>A0A6G1CQZ3</accession>
<evidence type="ECO:0000256" key="1">
    <source>
        <dbReference type="SAM" id="MobiDB-lite"/>
    </source>
</evidence>
<protein>
    <recommendedName>
        <fullName evidence="4">Casein kinase substrate phosphoprotein PP28 domain-containing protein</fullName>
    </recommendedName>
</protein>
<evidence type="ECO:0008006" key="4">
    <source>
        <dbReference type="Google" id="ProtNLM"/>
    </source>
</evidence>
<dbReference type="Proteomes" id="UP000479710">
    <property type="component" value="Unassembled WGS sequence"/>
</dbReference>